<accession>A0A0E0DH81</accession>
<dbReference type="AlphaFoldDB" id="A0A0E0DH81"/>
<name>A0A0E0DH81_9ORYZ</name>
<dbReference type="Gramene" id="OMERI04G18330.1">
    <property type="protein sequence ID" value="OMERI04G18330.1"/>
    <property type="gene ID" value="OMERI04G18330"/>
</dbReference>
<evidence type="ECO:0000313" key="1">
    <source>
        <dbReference type="EnsemblPlants" id="OMERI04G18330.1"/>
    </source>
</evidence>
<organism evidence="1">
    <name type="scientific">Oryza meridionalis</name>
    <dbReference type="NCBI Taxonomy" id="40149"/>
    <lineage>
        <taxon>Eukaryota</taxon>
        <taxon>Viridiplantae</taxon>
        <taxon>Streptophyta</taxon>
        <taxon>Embryophyta</taxon>
        <taxon>Tracheophyta</taxon>
        <taxon>Spermatophyta</taxon>
        <taxon>Magnoliopsida</taxon>
        <taxon>Liliopsida</taxon>
        <taxon>Poales</taxon>
        <taxon>Poaceae</taxon>
        <taxon>BOP clade</taxon>
        <taxon>Oryzoideae</taxon>
        <taxon>Oryzeae</taxon>
        <taxon>Oryzinae</taxon>
        <taxon>Oryza</taxon>
    </lineage>
</organism>
<keyword evidence="2" id="KW-1185">Reference proteome</keyword>
<reference evidence="1" key="1">
    <citation type="submission" date="2015-04" db="UniProtKB">
        <authorList>
            <consortium name="EnsemblPlants"/>
        </authorList>
    </citation>
    <scope>IDENTIFICATION</scope>
</reference>
<evidence type="ECO:0000313" key="2">
    <source>
        <dbReference type="Proteomes" id="UP000008021"/>
    </source>
</evidence>
<sequence length="108" mass="11925">MEGRLLGSPERQRSVSWAACCAALDGYCPSRRGSTSRASFRRSARYGLAHSTRLCCGAGLPVSSARIPVSISSSTTPNPYTSLFTYRNARPRAAPMAMRRRRFHEIGW</sequence>
<proteinExistence type="predicted"/>
<dbReference type="HOGENOM" id="CLU_2201186_0_0_1"/>
<dbReference type="Proteomes" id="UP000008021">
    <property type="component" value="Chromosome 4"/>
</dbReference>
<protein>
    <submittedName>
        <fullName evidence="1">Uncharacterized protein</fullName>
    </submittedName>
</protein>
<dbReference type="EnsemblPlants" id="OMERI04G18330.1">
    <property type="protein sequence ID" value="OMERI04G18330.1"/>
    <property type="gene ID" value="OMERI04G18330"/>
</dbReference>
<reference evidence="1" key="2">
    <citation type="submission" date="2018-05" db="EMBL/GenBank/DDBJ databases">
        <title>OmerRS3 (Oryza meridionalis Reference Sequence Version 3).</title>
        <authorList>
            <person name="Zhang J."/>
            <person name="Kudrna D."/>
            <person name="Lee S."/>
            <person name="Talag J."/>
            <person name="Welchert J."/>
            <person name="Wing R.A."/>
        </authorList>
    </citation>
    <scope>NUCLEOTIDE SEQUENCE [LARGE SCALE GENOMIC DNA]</scope>
    <source>
        <strain evidence="1">cv. OR44</strain>
    </source>
</reference>